<evidence type="ECO:0000313" key="2">
    <source>
        <dbReference type="EMBL" id="RDX44192.1"/>
    </source>
</evidence>
<dbReference type="EMBL" id="KZ857453">
    <property type="protein sequence ID" value="RDX44192.1"/>
    <property type="molecule type" value="Genomic_DNA"/>
</dbReference>
<gene>
    <name evidence="2" type="ORF">OH76DRAFT_1487280</name>
</gene>
<keyword evidence="1" id="KW-0812">Transmembrane</keyword>
<keyword evidence="3" id="KW-1185">Reference proteome</keyword>
<dbReference type="AlphaFoldDB" id="A0A371CV86"/>
<evidence type="ECO:0000313" key="3">
    <source>
        <dbReference type="Proteomes" id="UP000256964"/>
    </source>
</evidence>
<keyword evidence="1" id="KW-0472">Membrane</keyword>
<evidence type="ECO:0000256" key="1">
    <source>
        <dbReference type="SAM" id="Phobius"/>
    </source>
</evidence>
<name>A0A371CV86_9APHY</name>
<reference evidence="2 3" key="1">
    <citation type="journal article" date="2018" name="Biotechnol. Biofuels">
        <title>Integrative visual omics of the white-rot fungus Polyporus brumalis exposes the biotechnological potential of its oxidative enzymes for delignifying raw plant biomass.</title>
        <authorList>
            <person name="Miyauchi S."/>
            <person name="Rancon A."/>
            <person name="Drula E."/>
            <person name="Hage H."/>
            <person name="Chaduli D."/>
            <person name="Favel A."/>
            <person name="Grisel S."/>
            <person name="Henrissat B."/>
            <person name="Herpoel-Gimbert I."/>
            <person name="Ruiz-Duenas F.J."/>
            <person name="Chevret D."/>
            <person name="Hainaut M."/>
            <person name="Lin J."/>
            <person name="Wang M."/>
            <person name="Pangilinan J."/>
            <person name="Lipzen A."/>
            <person name="Lesage-Meessen L."/>
            <person name="Navarro D."/>
            <person name="Riley R."/>
            <person name="Grigoriev I.V."/>
            <person name="Zhou S."/>
            <person name="Raouche S."/>
            <person name="Rosso M.N."/>
        </authorList>
    </citation>
    <scope>NUCLEOTIDE SEQUENCE [LARGE SCALE GENOMIC DNA]</scope>
    <source>
        <strain evidence="2 3">BRFM 1820</strain>
    </source>
</reference>
<dbReference type="Proteomes" id="UP000256964">
    <property type="component" value="Unassembled WGS sequence"/>
</dbReference>
<keyword evidence="1" id="KW-1133">Transmembrane helix</keyword>
<accession>A0A371CV86</accession>
<organism evidence="2 3">
    <name type="scientific">Lentinus brumalis</name>
    <dbReference type="NCBI Taxonomy" id="2498619"/>
    <lineage>
        <taxon>Eukaryota</taxon>
        <taxon>Fungi</taxon>
        <taxon>Dikarya</taxon>
        <taxon>Basidiomycota</taxon>
        <taxon>Agaricomycotina</taxon>
        <taxon>Agaricomycetes</taxon>
        <taxon>Polyporales</taxon>
        <taxon>Polyporaceae</taxon>
        <taxon>Lentinus</taxon>
    </lineage>
</organism>
<protein>
    <submittedName>
        <fullName evidence="2">Uncharacterized protein</fullName>
    </submittedName>
</protein>
<sequence>MFATPQYMDLTSTLILLSSPRIAVSSATSEPLGTTDPILRYLVYFVDVFWTTFAVVVPRTILASRQESA</sequence>
<proteinExistence type="predicted"/>
<feature type="transmembrane region" description="Helical" evidence="1">
    <location>
        <begin position="41"/>
        <end position="62"/>
    </location>
</feature>